<organism evidence="1 2">
    <name type="scientific">Rhizophagus clarus</name>
    <dbReference type="NCBI Taxonomy" id="94130"/>
    <lineage>
        <taxon>Eukaryota</taxon>
        <taxon>Fungi</taxon>
        <taxon>Fungi incertae sedis</taxon>
        <taxon>Mucoromycota</taxon>
        <taxon>Glomeromycotina</taxon>
        <taxon>Glomeromycetes</taxon>
        <taxon>Glomerales</taxon>
        <taxon>Glomeraceae</taxon>
        <taxon>Rhizophagus</taxon>
    </lineage>
</organism>
<evidence type="ECO:0000313" key="1">
    <source>
        <dbReference type="EMBL" id="GBB89157.1"/>
    </source>
</evidence>
<keyword evidence="2" id="KW-1185">Reference proteome</keyword>
<name>A0A2Z6QG90_9GLOM</name>
<gene>
    <name evidence="1" type="ORF">RclHR1_15850001</name>
</gene>
<comment type="caution">
    <text evidence="1">The sequence shown here is derived from an EMBL/GenBank/DDBJ whole genome shotgun (WGS) entry which is preliminary data.</text>
</comment>
<proteinExistence type="predicted"/>
<evidence type="ECO:0000313" key="2">
    <source>
        <dbReference type="Proteomes" id="UP000247702"/>
    </source>
</evidence>
<sequence length="120" mass="14308">MGERQAERPVIYIDPQKARDLDRDLTLQEIYYRSEGYYQTAEKMLDVCKKAGYKFTLSMIKKWLNCQALYQIYKPWPKFIQYASFNSIQTLNKAHQSDTIPMPHDKVGNRIYKYRGVIKD</sequence>
<feature type="non-terminal residue" evidence="1">
    <location>
        <position position="120"/>
    </location>
</feature>
<accession>A0A2Z6QG90</accession>
<dbReference type="EMBL" id="BEXD01000652">
    <property type="protein sequence ID" value="GBB89157.1"/>
    <property type="molecule type" value="Genomic_DNA"/>
</dbReference>
<dbReference type="Proteomes" id="UP000247702">
    <property type="component" value="Unassembled WGS sequence"/>
</dbReference>
<protein>
    <submittedName>
        <fullName evidence="1">Uncharacterized protein</fullName>
    </submittedName>
</protein>
<reference evidence="1 2" key="1">
    <citation type="submission" date="2017-11" db="EMBL/GenBank/DDBJ databases">
        <title>The genome of Rhizophagus clarus HR1 reveals common genetic basis of auxotrophy among arbuscular mycorrhizal fungi.</title>
        <authorList>
            <person name="Kobayashi Y."/>
        </authorList>
    </citation>
    <scope>NUCLEOTIDE SEQUENCE [LARGE SCALE GENOMIC DNA]</scope>
    <source>
        <strain evidence="1 2">HR1</strain>
    </source>
</reference>
<dbReference type="AlphaFoldDB" id="A0A2Z6QG90"/>